<name>A0A1G7HI01_9ACTN</name>
<keyword evidence="2 4" id="KW-0238">DNA-binding</keyword>
<keyword evidence="1" id="KW-0805">Transcription regulation</keyword>
<keyword evidence="3" id="KW-0804">Transcription</keyword>
<protein>
    <submittedName>
        <fullName evidence="6">Transcriptional regulator, TetR family</fullName>
    </submittedName>
</protein>
<dbReference type="PANTHER" id="PTHR30055:SF226">
    <property type="entry name" value="HTH-TYPE TRANSCRIPTIONAL REGULATOR PKSA"/>
    <property type="match status" value="1"/>
</dbReference>
<dbReference type="RefSeq" id="WP_255362142.1">
    <property type="nucleotide sequence ID" value="NZ_FNBT01000001.1"/>
</dbReference>
<dbReference type="SUPFAM" id="SSF46689">
    <property type="entry name" value="Homeodomain-like"/>
    <property type="match status" value="1"/>
</dbReference>
<dbReference type="PROSITE" id="PS50977">
    <property type="entry name" value="HTH_TETR_2"/>
    <property type="match status" value="1"/>
</dbReference>
<accession>A0A1G7HI01</accession>
<evidence type="ECO:0000256" key="3">
    <source>
        <dbReference type="ARBA" id="ARBA00023163"/>
    </source>
</evidence>
<evidence type="ECO:0000259" key="5">
    <source>
        <dbReference type="PROSITE" id="PS50977"/>
    </source>
</evidence>
<dbReference type="FunFam" id="1.10.10.60:FF:000141">
    <property type="entry name" value="TetR family transcriptional regulator"/>
    <property type="match status" value="1"/>
</dbReference>
<dbReference type="PRINTS" id="PR00455">
    <property type="entry name" value="HTHTETR"/>
</dbReference>
<dbReference type="AlphaFoldDB" id="A0A1G7HI01"/>
<dbReference type="GO" id="GO:0045892">
    <property type="term" value="P:negative regulation of DNA-templated transcription"/>
    <property type="evidence" value="ECO:0007669"/>
    <property type="project" value="UniProtKB-ARBA"/>
</dbReference>
<dbReference type="InterPro" id="IPR036271">
    <property type="entry name" value="Tet_transcr_reg_TetR-rel_C_sf"/>
</dbReference>
<feature type="domain" description="HTH tetR-type" evidence="5">
    <location>
        <begin position="10"/>
        <end position="70"/>
    </location>
</feature>
<dbReference type="SUPFAM" id="SSF48498">
    <property type="entry name" value="Tetracyclin repressor-like, C-terminal domain"/>
    <property type="match status" value="1"/>
</dbReference>
<gene>
    <name evidence="6" type="ORF">SAMN05660662_0631</name>
</gene>
<organism evidence="6 7">
    <name type="scientific">Blastococcus aurantiacus</name>
    <dbReference type="NCBI Taxonomy" id="1550231"/>
    <lineage>
        <taxon>Bacteria</taxon>
        <taxon>Bacillati</taxon>
        <taxon>Actinomycetota</taxon>
        <taxon>Actinomycetes</taxon>
        <taxon>Geodermatophilales</taxon>
        <taxon>Geodermatophilaceae</taxon>
        <taxon>Blastococcus</taxon>
    </lineage>
</organism>
<evidence type="ECO:0000256" key="4">
    <source>
        <dbReference type="PROSITE-ProRule" id="PRU00335"/>
    </source>
</evidence>
<dbReference type="InterPro" id="IPR050109">
    <property type="entry name" value="HTH-type_TetR-like_transc_reg"/>
</dbReference>
<evidence type="ECO:0000256" key="1">
    <source>
        <dbReference type="ARBA" id="ARBA00023015"/>
    </source>
</evidence>
<proteinExistence type="predicted"/>
<feature type="DNA-binding region" description="H-T-H motif" evidence="4">
    <location>
        <begin position="33"/>
        <end position="52"/>
    </location>
</feature>
<dbReference type="EMBL" id="FNBT01000001">
    <property type="protein sequence ID" value="SDF00120.1"/>
    <property type="molecule type" value="Genomic_DNA"/>
</dbReference>
<keyword evidence="7" id="KW-1185">Reference proteome</keyword>
<dbReference type="GO" id="GO:0003700">
    <property type="term" value="F:DNA-binding transcription factor activity"/>
    <property type="evidence" value="ECO:0007669"/>
    <property type="project" value="TreeGrafter"/>
</dbReference>
<reference evidence="7" key="1">
    <citation type="submission" date="2016-10" db="EMBL/GenBank/DDBJ databases">
        <authorList>
            <person name="Varghese N."/>
            <person name="Submissions S."/>
        </authorList>
    </citation>
    <scope>NUCLEOTIDE SEQUENCE [LARGE SCALE GENOMIC DNA]</scope>
    <source>
        <strain evidence="7">DSM 44268</strain>
    </source>
</reference>
<evidence type="ECO:0000313" key="7">
    <source>
        <dbReference type="Proteomes" id="UP000199406"/>
    </source>
</evidence>
<dbReference type="GO" id="GO:0000976">
    <property type="term" value="F:transcription cis-regulatory region binding"/>
    <property type="evidence" value="ECO:0007669"/>
    <property type="project" value="TreeGrafter"/>
</dbReference>
<evidence type="ECO:0000313" key="6">
    <source>
        <dbReference type="EMBL" id="SDF00120.1"/>
    </source>
</evidence>
<dbReference type="Gene3D" id="1.10.357.10">
    <property type="entry name" value="Tetracycline Repressor, domain 2"/>
    <property type="match status" value="1"/>
</dbReference>
<dbReference type="Pfam" id="PF00440">
    <property type="entry name" value="TetR_N"/>
    <property type="match status" value="1"/>
</dbReference>
<dbReference type="STRING" id="1550231.SAMN05660662_0631"/>
<evidence type="ECO:0000256" key="2">
    <source>
        <dbReference type="ARBA" id="ARBA00023125"/>
    </source>
</evidence>
<sequence length="203" mass="22073">MGRIAGATGAQTRQRLLRAAADVFARRGYDGTRVADIATEAGLSNSALYAYFTSKAELLVGALRTHGRRPLEDMVAADPQRSIVDMLMRTGVGLRERPDADRYLVIEALIAVRRDPEVAASMTGYVRERAEWMTDLVEQAQLHGEIDATVSARAIAHLATALAIGSTLLTPDLHDVGDEEWTALLSRVVTSIARTEEQIGTRT</sequence>
<dbReference type="Proteomes" id="UP000199406">
    <property type="component" value="Unassembled WGS sequence"/>
</dbReference>
<dbReference type="PANTHER" id="PTHR30055">
    <property type="entry name" value="HTH-TYPE TRANSCRIPTIONAL REGULATOR RUTR"/>
    <property type="match status" value="1"/>
</dbReference>
<dbReference type="InterPro" id="IPR001647">
    <property type="entry name" value="HTH_TetR"/>
</dbReference>
<dbReference type="InterPro" id="IPR009057">
    <property type="entry name" value="Homeodomain-like_sf"/>
</dbReference>